<dbReference type="GO" id="GO:0004527">
    <property type="term" value="F:exonuclease activity"/>
    <property type="evidence" value="ECO:0007669"/>
    <property type="project" value="UniProtKB-KW"/>
</dbReference>
<protein>
    <submittedName>
        <fullName evidence="2">Delta(24)-sterol C-methyltransferase</fullName>
    </submittedName>
</protein>
<evidence type="ECO:0000313" key="3">
    <source>
        <dbReference type="Proteomes" id="UP000813637"/>
    </source>
</evidence>
<sequence>MEDYNMKNDYSCNNYLNLIDKNDSFSSTEVKKALNRITKAVNEREKIVICGSYDLDGITSVSLLMLILKYLNADVEYYIPDTLEKSDIFNCNVIENHITLLGASLIITVGCGINSVEEVELCRNLGIDVIITDYHKPKINIPNTIVINPNRKDGIYSFENFNAVGIVYKLSCAIAENYHMKCVEKYLDLVAIGIASSNVPLVGETLDMLEKGMSYMVNTNNHGIKAITKINNIKKIDFLTLKEICNIVMPKVNAVGRMDDARIVVELFTTSDSERAKRIAKYINKKKECELKKVIFHKKTYNY</sequence>
<dbReference type="SUPFAM" id="SSF64182">
    <property type="entry name" value="DHH phosphoesterases"/>
    <property type="match status" value="1"/>
</dbReference>
<dbReference type="AlphaFoldDB" id="A0A9Q3V7W5"/>
<proteinExistence type="predicted"/>
<dbReference type="EMBL" id="JAAMYB010000001">
    <property type="protein sequence ID" value="MCD3194039.1"/>
    <property type="molecule type" value="Genomic_DNA"/>
</dbReference>
<organism evidence="2 3">
    <name type="scientific">Clostridium botulinum C</name>
    <dbReference type="NCBI Taxonomy" id="36828"/>
    <lineage>
        <taxon>Bacteria</taxon>
        <taxon>Bacillati</taxon>
        <taxon>Bacillota</taxon>
        <taxon>Clostridia</taxon>
        <taxon>Eubacteriales</taxon>
        <taxon>Clostridiaceae</taxon>
        <taxon>Clostridium</taxon>
    </lineage>
</organism>
<dbReference type="PANTHER" id="PTHR30255:SF2">
    <property type="entry name" value="SINGLE-STRANDED-DNA-SPECIFIC EXONUCLEASE RECJ"/>
    <property type="match status" value="1"/>
</dbReference>
<dbReference type="Gene3D" id="3.90.1640.30">
    <property type="match status" value="1"/>
</dbReference>
<dbReference type="Proteomes" id="UP000813637">
    <property type="component" value="Unassembled WGS sequence"/>
</dbReference>
<dbReference type="InterPro" id="IPR051673">
    <property type="entry name" value="SSDNA_exonuclease_RecJ"/>
</dbReference>
<gene>
    <name evidence="2" type="ORF">G8S53_01900</name>
</gene>
<name>A0A9Q3V7W5_CLOBO</name>
<evidence type="ECO:0000259" key="1">
    <source>
        <dbReference type="Pfam" id="PF01368"/>
    </source>
</evidence>
<reference evidence="2" key="1">
    <citation type="submission" date="2020-02" db="EMBL/GenBank/DDBJ databases">
        <authorList>
            <person name="Fillo S."/>
            <person name="Giordani F."/>
            <person name="Tonon E."/>
            <person name="Drigo I."/>
            <person name="Anselmo A."/>
            <person name="Fortunato A."/>
            <person name="Bano L."/>
            <person name="Lista F."/>
        </authorList>
    </citation>
    <scope>NUCLEOTIDE SEQUENCE</scope>
    <source>
        <strain evidence="2">IZSVe-TV_9877_3_12</strain>
    </source>
</reference>
<reference evidence="2" key="2">
    <citation type="journal article" date="2021" name="Microorganisms">
        <title>Extensive Genome Exploration of Clostridium botulinum Group III Field Strains.</title>
        <authorList>
            <person name="Fillo S."/>
            <person name="Giordani F."/>
            <person name="Tonon E."/>
            <person name="Drigo I."/>
            <person name="Anselmo A."/>
            <person name="Fortunato A."/>
            <person name="Lista F."/>
            <person name="Bano L."/>
        </authorList>
    </citation>
    <scope>NUCLEOTIDE SEQUENCE</scope>
    <source>
        <strain evidence="2">IZSVe-TV_9877_3_12</strain>
    </source>
</reference>
<accession>A0A9Q3V7W5</accession>
<feature type="domain" description="DDH" evidence="1">
    <location>
        <begin position="46"/>
        <end position="194"/>
    </location>
</feature>
<dbReference type="PANTHER" id="PTHR30255">
    <property type="entry name" value="SINGLE-STRANDED-DNA-SPECIFIC EXONUCLEASE RECJ"/>
    <property type="match status" value="1"/>
</dbReference>
<comment type="caution">
    <text evidence="2">The sequence shown here is derived from an EMBL/GenBank/DDBJ whole genome shotgun (WGS) entry which is preliminary data.</text>
</comment>
<dbReference type="InterPro" id="IPR038763">
    <property type="entry name" value="DHH_sf"/>
</dbReference>
<dbReference type="InterPro" id="IPR001667">
    <property type="entry name" value="DDH_dom"/>
</dbReference>
<dbReference type="Pfam" id="PF01368">
    <property type="entry name" value="DHH"/>
    <property type="match status" value="1"/>
</dbReference>
<evidence type="ECO:0000313" key="2">
    <source>
        <dbReference type="EMBL" id="MCD3194039.1"/>
    </source>
</evidence>